<feature type="transmembrane region" description="Helical" evidence="1">
    <location>
        <begin position="144"/>
        <end position="168"/>
    </location>
</feature>
<dbReference type="RefSeq" id="WP_188366966.1">
    <property type="nucleotide sequence ID" value="NZ_BMDT01000002.1"/>
</dbReference>
<proteinExistence type="predicted"/>
<dbReference type="Proteomes" id="UP000622610">
    <property type="component" value="Unassembled WGS sequence"/>
</dbReference>
<dbReference type="EMBL" id="BMDT01000002">
    <property type="protein sequence ID" value="GGI65128.1"/>
    <property type="molecule type" value="Genomic_DNA"/>
</dbReference>
<name>A0A917JE08_9ENTE</name>
<feature type="transmembrane region" description="Helical" evidence="1">
    <location>
        <begin position="174"/>
        <end position="195"/>
    </location>
</feature>
<accession>A0A917JE08</accession>
<evidence type="ECO:0000256" key="1">
    <source>
        <dbReference type="SAM" id="Phobius"/>
    </source>
</evidence>
<dbReference type="Pfam" id="PF04854">
    <property type="entry name" value="DUF624"/>
    <property type="match status" value="1"/>
</dbReference>
<gene>
    <name evidence="2" type="ORF">GCM10011482_07820</name>
</gene>
<dbReference type="InterPro" id="IPR006938">
    <property type="entry name" value="DUF624"/>
</dbReference>
<evidence type="ECO:0000313" key="3">
    <source>
        <dbReference type="Proteomes" id="UP000622610"/>
    </source>
</evidence>
<reference evidence="2" key="2">
    <citation type="submission" date="2020-09" db="EMBL/GenBank/DDBJ databases">
        <authorList>
            <person name="Sun Q."/>
            <person name="Sedlacek I."/>
        </authorList>
    </citation>
    <scope>NUCLEOTIDE SEQUENCE</scope>
    <source>
        <strain evidence="2">CCM 8433</strain>
    </source>
</reference>
<protein>
    <recommendedName>
        <fullName evidence="4">DUF624 domain-containing protein</fullName>
    </recommendedName>
</protein>
<dbReference type="AlphaFoldDB" id="A0A917JE08"/>
<feature type="transmembrane region" description="Helical" evidence="1">
    <location>
        <begin position="77"/>
        <end position="97"/>
    </location>
</feature>
<feature type="transmembrane region" description="Helical" evidence="1">
    <location>
        <begin position="109"/>
        <end position="132"/>
    </location>
</feature>
<keyword evidence="1" id="KW-0472">Membrane</keyword>
<comment type="caution">
    <text evidence="2">The sequence shown here is derived from an EMBL/GenBank/DDBJ whole genome shotgun (WGS) entry which is preliminary data.</text>
</comment>
<feature type="transmembrane region" description="Helical" evidence="1">
    <location>
        <begin position="22"/>
        <end position="47"/>
    </location>
</feature>
<keyword evidence="1" id="KW-0812">Transmembrane</keyword>
<sequence length="208" mass="23282">MSKVFNLENPWMKFLGKVFDLMLINLITLLLMIPIVTIGPAITAMFYSLNRIITGQDTNLLSEHLAFFKKNIKGPMIVSLLHFSFVLGLFAYLTILGESTASSAIVLKIIIYVLMTCSTLLVIYAYGLFASFNNHVFVTIKNSFFLMIAYIPRTILIGAIYIGFSLFFFRFLAIFAPIVFLLGLVLPSLLVVLLLKSVFATAIEKTEA</sequence>
<evidence type="ECO:0008006" key="4">
    <source>
        <dbReference type="Google" id="ProtNLM"/>
    </source>
</evidence>
<evidence type="ECO:0000313" key="2">
    <source>
        <dbReference type="EMBL" id="GGI65128.1"/>
    </source>
</evidence>
<keyword evidence="1" id="KW-1133">Transmembrane helix</keyword>
<keyword evidence="3" id="KW-1185">Reference proteome</keyword>
<reference evidence="2" key="1">
    <citation type="journal article" date="2014" name="Int. J. Syst. Evol. Microbiol.">
        <title>Complete genome sequence of Corynebacterium casei LMG S-19264T (=DSM 44701T), isolated from a smear-ripened cheese.</title>
        <authorList>
            <consortium name="US DOE Joint Genome Institute (JGI-PGF)"/>
            <person name="Walter F."/>
            <person name="Albersmeier A."/>
            <person name="Kalinowski J."/>
            <person name="Ruckert C."/>
        </authorList>
    </citation>
    <scope>NUCLEOTIDE SEQUENCE</scope>
    <source>
        <strain evidence="2">CCM 8433</strain>
    </source>
</reference>
<organism evidence="2 3">
    <name type="scientific">Enterococcus alcedinis</name>
    <dbReference type="NCBI Taxonomy" id="1274384"/>
    <lineage>
        <taxon>Bacteria</taxon>
        <taxon>Bacillati</taxon>
        <taxon>Bacillota</taxon>
        <taxon>Bacilli</taxon>
        <taxon>Lactobacillales</taxon>
        <taxon>Enterococcaceae</taxon>
        <taxon>Enterococcus</taxon>
    </lineage>
</organism>